<dbReference type="OrthoDB" id="893592at2"/>
<evidence type="ECO:0008006" key="4">
    <source>
        <dbReference type="Google" id="ProtNLM"/>
    </source>
</evidence>
<feature type="transmembrane region" description="Helical" evidence="1">
    <location>
        <begin position="162"/>
        <end position="179"/>
    </location>
</feature>
<organism evidence="2 3">
    <name type="scientific">Flavobacterium silvisoli</name>
    <dbReference type="NCBI Taxonomy" id="2529433"/>
    <lineage>
        <taxon>Bacteria</taxon>
        <taxon>Pseudomonadati</taxon>
        <taxon>Bacteroidota</taxon>
        <taxon>Flavobacteriia</taxon>
        <taxon>Flavobacteriales</taxon>
        <taxon>Flavobacteriaceae</taxon>
        <taxon>Flavobacterium</taxon>
    </lineage>
</organism>
<name>A0A4Q9Z245_9FLAO</name>
<comment type="caution">
    <text evidence="2">The sequence shown here is derived from an EMBL/GenBank/DDBJ whole genome shotgun (WGS) entry which is preliminary data.</text>
</comment>
<evidence type="ECO:0000313" key="3">
    <source>
        <dbReference type="Proteomes" id="UP000293300"/>
    </source>
</evidence>
<evidence type="ECO:0000313" key="2">
    <source>
        <dbReference type="EMBL" id="TBX70388.1"/>
    </source>
</evidence>
<gene>
    <name evidence="2" type="ORF">EZL74_04220</name>
</gene>
<keyword evidence="1" id="KW-1133">Transmembrane helix</keyword>
<sequence>MKKRIVSCLMIIGAAGMLFAFGDLLIPQENVIFDADKNPSDFAELVTTTNFRYWAARGFLGVLMEMIGTVGLYLYLQKTKAEKTAFIGLLLSLTHQILGFGVFSIIYFMFPVLGTLYQQGNTSVMAYATMKDELALLMGSSLLITLTGLAFMAVAIWRSGKLPKWSGWLVFLGFFLIPFP</sequence>
<dbReference type="Pfam" id="PF20599">
    <property type="entry name" value="DUF6796"/>
    <property type="match status" value="1"/>
</dbReference>
<dbReference type="InterPro" id="IPR046475">
    <property type="entry name" value="DUF6796"/>
</dbReference>
<accession>A0A4Q9Z245</accession>
<dbReference type="Proteomes" id="UP000293300">
    <property type="component" value="Unassembled WGS sequence"/>
</dbReference>
<keyword evidence="1" id="KW-0472">Membrane</keyword>
<keyword evidence="1" id="KW-0812">Transmembrane</keyword>
<dbReference type="EMBL" id="SJPE01000003">
    <property type="protein sequence ID" value="TBX70388.1"/>
    <property type="molecule type" value="Genomic_DNA"/>
</dbReference>
<dbReference type="AlphaFoldDB" id="A0A4Q9Z245"/>
<protein>
    <recommendedName>
        <fullName evidence="4">DUF4386 domain-containing protein</fullName>
    </recommendedName>
</protein>
<keyword evidence="3" id="KW-1185">Reference proteome</keyword>
<feature type="transmembrane region" description="Helical" evidence="1">
    <location>
        <begin position="134"/>
        <end position="155"/>
    </location>
</feature>
<dbReference type="RefSeq" id="WP_131475349.1">
    <property type="nucleotide sequence ID" value="NZ_SJPE01000003.1"/>
</dbReference>
<feature type="transmembrane region" description="Helical" evidence="1">
    <location>
        <begin position="54"/>
        <end position="76"/>
    </location>
</feature>
<feature type="transmembrane region" description="Helical" evidence="1">
    <location>
        <begin position="88"/>
        <end position="114"/>
    </location>
</feature>
<evidence type="ECO:0000256" key="1">
    <source>
        <dbReference type="SAM" id="Phobius"/>
    </source>
</evidence>
<reference evidence="2 3" key="1">
    <citation type="submission" date="2019-02" db="EMBL/GenBank/DDBJ databases">
        <title>Flavobacterium sp. RD-2-33 isolated from forest soil.</title>
        <authorList>
            <person name="Chaudhary D.K."/>
        </authorList>
    </citation>
    <scope>NUCLEOTIDE SEQUENCE [LARGE SCALE GENOMIC DNA]</scope>
    <source>
        <strain evidence="2 3">RD-2-33</strain>
    </source>
</reference>
<proteinExistence type="predicted"/>